<protein>
    <recommendedName>
        <fullName evidence="4">P-type Ca(2+) transporter</fullName>
        <ecNumber evidence="4">7.2.2.10</ecNumber>
    </recommendedName>
</protein>
<dbReference type="SUPFAM" id="SSF81660">
    <property type="entry name" value="Metal cation-transporting ATPase, ATP-binding domain N"/>
    <property type="match status" value="1"/>
</dbReference>
<sequence>METATENSKDNGVGTIMWLTASEASSLTSEEVAERLSVDVHNGLGWQEANRRRQFSGYNEFTVKDGDPPWKKYLEQFQNPLILLLLASALVSVFMKQFDDAISITVAIVIVVTVAFVQEYRSEKSLQELTKLVPPSCHCLREGTPDTFLGRELVPGDVVILNVGDRVPADVRLFEATDLSIDESSFTGETEPARKSIGPVMRPNGAHSSNTNIAFMGTLVRCGHGKGIVVSTGSNSEFGTVFKMMLEEEAPKTPLQKSMDNLGTQLSMYSFAIIGLIMFIGWLQGKQLMEMFTIGVSLAVAAIPEGLPIVVTVTLALGVMRMAKRNAIVKKLPTVETLGCVNVICSDKTGTITRNEMTVTVLVTSDGYIAELTGAGYNDHGQVLLHKCEFPDRARESVHQLLEVGAVCNNAVIQNESLLGSPTEGALLAAAMKHGMYNVGETYIRLQEIPFSSEEKIMAVRCISKYDSEKKETHFVKGAIEKILAKCNQFSINGRLEQLTPKKEQEFLGEAQKLAKRD</sequence>
<evidence type="ECO:0000259" key="22">
    <source>
        <dbReference type="SMART" id="SM00831"/>
    </source>
</evidence>
<dbReference type="Gene3D" id="3.40.50.1000">
    <property type="entry name" value="HAD superfamily/HAD-like"/>
    <property type="match status" value="1"/>
</dbReference>
<dbReference type="NCBIfam" id="TIGR01494">
    <property type="entry name" value="ATPase_P-type"/>
    <property type="match status" value="1"/>
</dbReference>
<dbReference type="EMBL" id="JARQZJ010000131">
    <property type="protein sequence ID" value="KAK9891917.1"/>
    <property type="molecule type" value="Genomic_DNA"/>
</dbReference>
<dbReference type="InterPro" id="IPR023214">
    <property type="entry name" value="HAD_sf"/>
</dbReference>
<evidence type="ECO:0000256" key="20">
    <source>
        <dbReference type="ARBA" id="ARBA00047330"/>
    </source>
</evidence>
<evidence type="ECO:0000256" key="12">
    <source>
        <dbReference type="ARBA" id="ARBA00022842"/>
    </source>
</evidence>
<dbReference type="SMART" id="SM00831">
    <property type="entry name" value="Cation_ATPase_N"/>
    <property type="match status" value="1"/>
</dbReference>
<keyword evidence="12" id="KW-0460">Magnesium</keyword>
<dbReference type="InterPro" id="IPR018303">
    <property type="entry name" value="ATPase_P-typ_P_site"/>
</dbReference>
<dbReference type="Pfam" id="PF13246">
    <property type="entry name" value="Cation_ATPase"/>
    <property type="match status" value="1"/>
</dbReference>
<keyword evidence="6" id="KW-0109">Calcium transport</keyword>
<keyword evidence="8" id="KW-0479">Metal-binding</keyword>
<keyword evidence="14" id="KW-1278">Translocase</keyword>
<evidence type="ECO:0000256" key="4">
    <source>
        <dbReference type="ARBA" id="ARBA00012790"/>
    </source>
</evidence>
<dbReference type="PANTHER" id="PTHR42861">
    <property type="entry name" value="CALCIUM-TRANSPORTING ATPASE"/>
    <property type="match status" value="1"/>
</dbReference>
<feature type="transmembrane region" description="Helical" evidence="21">
    <location>
        <begin position="101"/>
        <end position="117"/>
    </location>
</feature>
<accession>A0AAW1VHX7</accession>
<reference evidence="23 24" key="1">
    <citation type="submission" date="2023-03" db="EMBL/GenBank/DDBJ databases">
        <title>Genome insight into feeding habits of ladybird beetles.</title>
        <authorList>
            <person name="Li H.-S."/>
            <person name="Huang Y.-H."/>
            <person name="Pang H."/>
        </authorList>
    </citation>
    <scope>NUCLEOTIDE SEQUENCE [LARGE SCALE GENOMIC DNA]</scope>
    <source>
        <strain evidence="23">SYSU_2023b</strain>
        <tissue evidence="23">Whole body</tissue>
    </source>
</reference>
<keyword evidence="13" id="KW-0703">Sarcoplasmic reticulum</keyword>
<dbReference type="InterPro" id="IPR059000">
    <property type="entry name" value="ATPase_P-type_domA"/>
</dbReference>
<evidence type="ECO:0000256" key="7">
    <source>
        <dbReference type="ARBA" id="ARBA00022692"/>
    </source>
</evidence>
<dbReference type="AlphaFoldDB" id="A0AAW1VHX7"/>
<dbReference type="InterPro" id="IPR023299">
    <property type="entry name" value="ATPase_P-typ_cyto_dom_N"/>
</dbReference>
<dbReference type="Proteomes" id="UP001431783">
    <property type="component" value="Unassembled WGS sequence"/>
</dbReference>
<dbReference type="FunFam" id="3.40.1110.10:FF:000006">
    <property type="entry name" value="Calcium-transporting ATPase"/>
    <property type="match status" value="1"/>
</dbReference>
<feature type="transmembrane region" description="Helical" evidence="21">
    <location>
        <begin position="266"/>
        <end position="285"/>
    </location>
</feature>
<evidence type="ECO:0000313" key="24">
    <source>
        <dbReference type="Proteomes" id="UP001431783"/>
    </source>
</evidence>
<keyword evidence="24" id="KW-1185">Reference proteome</keyword>
<dbReference type="FunFam" id="1.20.1110.10:FF:000106">
    <property type="entry name" value="E1-E2 ATPase, putative"/>
    <property type="match status" value="1"/>
</dbReference>
<dbReference type="InterPro" id="IPR008250">
    <property type="entry name" value="ATPase_P-typ_transduc_dom_A_sf"/>
</dbReference>
<gene>
    <name evidence="23" type="ORF">WA026_017401</name>
</gene>
<keyword evidence="15 21" id="KW-1133">Transmembrane helix</keyword>
<dbReference type="InterPro" id="IPR001757">
    <property type="entry name" value="P_typ_ATPase"/>
</dbReference>
<dbReference type="InterPro" id="IPR023298">
    <property type="entry name" value="ATPase_P-typ_TM_dom_sf"/>
</dbReference>
<organism evidence="23 24">
    <name type="scientific">Henosepilachna vigintioctopunctata</name>
    <dbReference type="NCBI Taxonomy" id="420089"/>
    <lineage>
        <taxon>Eukaryota</taxon>
        <taxon>Metazoa</taxon>
        <taxon>Ecdysozoa</taxon>
        <taxon>Arthropoda</taxon>
        <taxon>Hexapoda</taxon>
        <taxon>Insecta</taxon>
        <taxon>Pterygota</taxon>
        <taxon>Neoptera</taxon>
        <taxon>Endopterygota</taxon>
        <taxon>Coleoptera</taxon>
        <taxon>Polyphaga</taxon>
        <taxon>Cucujiformia</taxon>
        <taxon>Coccinelloidea</taxon>
        <taxon>Coccinellidae</taxon>
        <taxon>Epilachninae</taxon>
        <taxon>Epilachnini</taxon>
        <taxon>Henosepilachna</taxon>
    </lineage>
</organism>
<evidence type="ECO:0000256" key="15">
    <source>
        <dbReference type="ARBA" id="ARBA00022989"/>
    </source>
</evidence>
<evidence type="ECO:0000256" key="13">
    <source>
        <dbReference type="ARBA" id="ARBA00022951"/>
    </source>
</evidence>
<keyword evidence="11" id="KW-0067">ATP-binding</keyword>
<dbReference type="Pfam" id="PF00122">
    <property type="entry name" value="E1-E2_ATPase"/>
    <property type="match status" value="1"/>
</dbReference>
<dbReference type="GO" id="GO:0016887">
    <property type="term" value="F:ATP hydrolysis activity"/>
    <property type="evidence" value="ECO:0007669"/>
    <property type="project" value="InterPro"/>
</dbReference>
<comment type="subcellular location">
    <subcellularLocation>
        <location evidence="1">Golgi apparatus</location>
        <location evidence="1">trans-Golgi network membrane</location>
        <topology evidence="1">Multi-pass membrane protein</topology>
    </subcellularLocation>
    <subcellularLocation>
        <location evidence="2">Sarcoplasmic reticulum membrane</location>
        <topology evidence="2">Multi-pass membrane protein</topology>
    </subcellularLocation>
</comment>
<keyword evidence="17" id="KW-0406">Ion transport</keyword>
<feature type="transmembrane region" description="Helical" evidence="21">
    <location>
        <begin position="291"/>
        <end position="320"/>
    </location>
</feature>
<evidence type="ECO:0000256" key="21">
    <source>
        <dbReference type="SAM" id="Phobius"/>
    </source>
</evidence>
<evidence type="ECO:0000313" key="23">
    <source>
        <dbReference type="EMBL" id="KAK9891917.1"/>
    </source>
</evidence>
<dbReference type="GO" id="GO:0005524">
    <property type="term" value="F:ATP binding"/>
    <property type="evidence" value="ECO:0007669"/>
    <property type="project" value="UniProtKB-KW"/>
</dbReference>
<dbReference type="Gene3D" id="1.20.1110.10">
    <property type="entry name" value="Calcium-transporting ATPase, transmembrane domain"/>
    <property type="match status" value="1"/>
</dbReference>
<keyword evidence="16" id="KW-0333">Golgi apparatus</keyword>
<name>A0AAW1VHX7_9CUCU</name>
<dbReference type="GO" id="GO:0005794">
    <property type="term" value="C:Golgi apparatus"/>
    <property type="evidence" value="ECO:0007669"/>
    <property type="project" value="UniProtKB-SubCell"/>
</dbReference>
<dbReference type="EC" id="7.2.2.10" evidence="4"/>
<evidence type="ECO:0000256" key="18">
    <source>
        <dbReference type="ARBA" id="ARBA00023136"/>
    </source>
</evidence>
<comment type="caution">
    <text evidence="23">The sequence shown here is derived from an EMBL/GenBank/DDBJ whole genome shotgun (WGS) entry which is preliminary data.</text>
</comment>
<dbReference type="FunFam" id="2.70.150.10:FF:000008">
    <property type="entry name" value="Calcium-transporting ATPase"/>
    <property type="match status" value="1"/>
</dbReference>
<keyword evidence="9" id="KW-0547">Nucleotide-binding</keyword>
<dbReference type="Pfam" id="PF00690">
    <property type="entry name" value="Cation_ATPase_N"/>
    <property type="match status" value="1"/>
</dbReference>
<proteinExistence type="inferred from homology"/>
<feature type="domain" description="Cation-transporting P-type ATPase N-terminal" evidence="22">
    <location>
        <begin position="23"/>
        <end position="97"/>
    </location>
</feature>
<keyword evidence="10" id="KW-0106">Calcium</keyword>
<evidence type="ECO:0000256" key="9">
    <source>
        <dbReference type="ARBA" id="ARBA00022741"/>
    </source>
</evidence>
<evidence type="ECO:0000256" key="1">
    <source>
        <dbReference type="ARBA" id="ARBA00004166"/>
    </source>
</evidence>
<keyword evidence="7 21" id="KW-0812">Transmembrane</keyword>
<keyword evidence="5" id="KW-0813">Transport</keyword>
<dbReference type="GO" id="GO:0033017">
    <property type="term" value="C:sarcoplasmic reticulum membrane"/>
    <property type="evidence" value="ECO:0007669"/>
    <property type="project" value="UniProtKB-SubCell"/>
</dbReference>
<dbReference type="InterPro" id="IPR004014">
    <property type="entry name" value="ATPase_P-typ_cation-transptr_N"/>
</dbReference>
<dbReference type="GO" id="GO:0005388">
    <property type="term" value="F:P-type calcium transporter activity"/>
    <property type="evidence" value="ECO:0007669"/>
    <property type="project" value="UniProtKB-EC"/>
</dbReference>
<evidence type="ECO:0000256" key="5">
    <source>
        <dbReference type="ARBA" id="ARBA00022448"/>
    </source>
</evidence>
<evidence type="ECO:0000256" key="14">
    <source>
        <dbReference type="ARBA" id="ARBA00022967"/>
    </source>
</evidence>
<comment type="catalytic activity">
    <reaction evidence="20">
        <text>Mn(2+)(in) + ATP + H2O = Mn(2+)(out) + ADP + phosphate + H(+)</text>
        <dbReference type="Rhea" id="RHEA:66820"/>
        <dbReference type="ChEBI" id="CHEBI:15377"/>
        <dbReference type="ChEBI" id="CHEBI:15378"/>
        <dbReference type="ChEBI" id="CHEBI:29035"/>
        <dbReference type="ChEBI" id="CHEBI:30616"/>
        <dbReference type="ChEBI" id="CHEBI:43474"/>
        <dbReference type="ChEBI" id="CHEBI:456216"/>
    </reaction>
    <physiologicalReaction direction="left-to-right" evidence="20">
        <dbReference type="Rhea" id="RHEA:66821"/>
    </physiologicalReaction>
</comment>
<dbReference type="PRINTS" id="PR00119">
    <property type="entry name" value="CATATPASE"/>
</dbReference>
<evidence type="ECO:0000256" key="6">
    <source>
        <dbReference type="ARBA" id="ARBA00022568"/>
    </source>
</evidence>
<evidence type="ECO:0000256" key="10">
    <source>
        <dbReference type="ARBA" id="ARBA00022837"/>
    </source>
</evidence>
<dbReference type="SUPFAM" id="SSF81665">
    <property type="entry name" value="Calcium ATPase, transmembrane domain M"/>
    <property type="match status" value="1"/>
</dbReference>
<dbReference type="SUPFAM" id="SSF81653">
    <property type="entry name" value="Calcium ATPase, transduction domain A"/>
    <property type="match status" value="1"/>
</dbReference>
<dbReference type="Gene3D" id="2.70.150.10">
    <property type="entry name" value="Calcium-transporting ATPase, cytoplasmic transduction domain A"/>
    <property type="match status" value="1"/>
</dbReference>
<evidence type="ECO:0000256" key="19">
    <source>
        <dbReference type="ARBA" id="ARBA00047282"/>
    </source>
</evidence>
<dbReference type="PRINTS" id="PR00121">
    <property type="entry name" value="NAKATPASE"/>
</dbReference>
<comment type="catalytic activity">
    <reaction evidence="19">
        <text>Ca(2+)(in) + ATP + H2O = Ca(2+)(out) + ADP + phosphate + H(+)</text>
        <dbReference type="Rhea" id="RHEA:18105"/>
        <dbReference type="ChEBI" id="CHEBI:15377"/>
        <dbReference type="ChEBI" id="CHEBI:15378"/>
        <dbReference type="ChEBI" id="CHEBI:29108"/>
        <dbReference type="ChEBI" id="CHEBI:30616"/>
        <dbReference type="ChEBI" id="CHEBI:43474"/>
        <dbReference type="ChEBI" id="CHEBI:456216"/>
        <dbReference type="EC" id="7.2.2.10"/>
    </reaction>
    <physiologicalReaction direction="left-to-right" evidence="19">
        <dbReference type="Rhea" id="RHEA:18106"/>
    </physiologicalReaction>
</comment>
<keyword evidence="18 21" id="KW-0472">Membrane</keyword>
<evidence type="ECO:0000256" key="11">
    <source>
        <dbReference type="ARBA" id="ARBA00022840"/>
    </source>
</evidence>
<evidence type="ECO:0000256" key="16">
    <source>
        <dbReference type="ARBA" id="ARBA00023034"/>
    </source>
</evidence>
<evidence type="ECO:0000256" key="17">
    <source>
        <dbReference type="ARBA" id="ARBA00023065"/>
    </source>
</evidence>
<comment type="similarity">
    <text evidence="3">Belongs to the cation transport ATPase (P-type) (TC 3.A.3) family. Type IIA subfamily.</text>
</comment>
<dbReference type="Gene3D" id="3.40.1110.10">
    <property type="entry name" value="Calcium-transporting ATPase, cytoplasmic domain N"/>
    <property type="match status" value="1"/>
</dbReference>
<feature type="transmembrane region" description="Helical" evidence="21">
    <location>
        <begin position="77"/>
        <end position="95"/>
    </location>
</feature>
<evidence type="ECO:0000256" key="3">
    <source>
        <dbReference type="ARBA" id="ARBA00005675"/>
    </source>
</evidence>
<dbReference type="PROSITE" id="PS00154">
    <property type="entry name" value="ATPASE_E1_E2"/>
    <property type="match status" value="1"/>
</dbReference>
<evidence type="ECO:0000256" key="8">
    <source>
        <dbReference type="ARBA" id="ARBA00022723"/>
    </source>
</evidence>
<evidence type="ECO:0000256" key="2">
    <source>
        <dbReference type="ARBA" id="ARBA00004326"/>
    </source>
</evidence>
<dbReference type="GO" id="GO:0046872">
    <property type="term" value="F:metal ion binding"/>
    <property type="evidence" value="ECO:0007669"/>
    <property type="project" value="UniProtKB-KW"/>
</dbReference>